<evidence type="ECO:0000313" key="3">
    <source>
        <dbReference type="Proteomes" id="UP000265691"/>
    </source>
</evidence>
<evidence type="ECO:0008006" key="4">
    <source>
        <dbReference type="Google" id="ProtNLM"/>
    </source>
</evidence>
<organism evidence="2 3">
    <name type="scientific">Psittacicella hinzii</name>
    <dbReference type="NCBI Taxonomy" id="2028575"/>
    <lineage>
        <taxon>Bacteria</taxon>
        <taxon>Pseudomonadati</taxon>
        <taxon>Pseudomonadota</taxon>
        <taxon>Gammaproteobacteria</taxon>
        <taxon>Pasteurellales</taxon>
        <taxon>Psittacicellaceae</taxon>
        <taxon>Psittacicella</taxon>
    </lineage>
</organism>
<protein>
    <recommendedName>
        <fullName evidence="4">Intracellular septation protein A</fullName>
    </recommendedName>
</protein>
<name>A0A3A1Y333_9GAMM</name>
<accession>A0A3A1Y333</accession>
<keyword evidence="1" id="KW-0472">Membrane</keyword>
<keyword evidence="1" id="KW-0812">Transmembrane</keyword>
<feature type="transmembrane region" description="Helical" evidence="1">
    <location>
        <begin position="151"/>
        <end position="174"/>
    </location>
</feature>
<feature type="transmembrane region" description="Helical" evidence="1">
    <location>
        <begin position="5"/>
        <end position="24"/>
    </location>
</feature>
<proteinExistence type="predicted"/>
<dbReference type="Proteomes" id="UP000265691">
    <property type="component" value="Unassembled WGS sequence"/>
</dbReference>
<dbReference type="AlphaFoldDB" id="A0A3A1Y333"/>
<evidence type="ECO:0000256" key="1">
    <source>
        <dbReference type="SAM" id="Phobius"/>
    </source>
</evidence>
<dbReference type="EMBL" id="NRHC01000083">
    <property type="protein sequence ID" value="RIY31646.1"/>
    <property type="molecule type" value="Genomic_DNA"/>
</dbReference>
<feature type="transmembrane region" description="Helical" evidence="1">
    <location>
        <begin position="56"/>
        <end position="74"/>
    </location>
</feature>
<keyword evidence="1" id="KW-1133">Transmembrane helix</keyword>
<evidence type="ECO:0000313" key="2">
    <source>
        <dbReference type="EMBL" id="RIY31646.1"/>
    </source>
</evidence>
<gene>
    <name evidence="2" type="ORF">CKF54_06300</name>
</gene>
<feature type="transmembrane region" description="Helical" evidence="1">
    <location>
        <begin position="80"/>
        <end position="98"/>
    </location>
</feature>
<sequence>MWIQIVNLALTLTSILYPVLWLSFADRQATILTIVLLLLATLWLLKAILVKQKQRFFYFAVAFVLILITCSKNLYLMHWYPALMSGMMLVIFGASLFSKQSLVERLARIKQPDLPPQAVEYTRKVTILWCFFFIFNIAIIALAIFNSWWYFWGIYSSFISYILMGILFLGEYLYRIFVIKVS</sequence>
<feature type="transmembrane region" description="Helical" evidence="1">
    <location>
        <begin position="30"/>
        <end position="49"/>
    </location>
</feature>
<reference evidence="2 3" key="1">
    <citation type="submission" date="2017-08" db="EMBL/GenBank/DDBJ databases">
        <title>Reclassification of Bisgaard taxon 37 and 44.</title>
        <authorList>
            <person name="Christensen H."/>
        </authorList>
    </citation>
    <scope>NUCLEOTIDE SEQUENCE [LARGE SCALE GENOMIC DNA]</scope>
    <source>
        <strain evidence="2 3">B96_3</strain>
    </source>
</reference>
<keyword evidence="3" id="KW-1185">Reference proteome</keyword>
<comment type="caution">
    <text evidence="2">The sequence shown here is derived from an EMBL/GenBank/DDBJ whole genome shotgun (WGS) entry which is preliminary data.</text>
</comment>
<feature type="transmembrane region" description="Helical" evidence="1">
    <location>
        <begin position="125"/>
        <end position="145"/>
    </location>
</feature>